<dbReference type="Gene3D" id="2.60.120.200">
    <property type="match status" value="1"/>
</dbReference>
<dbReference type="Proteomes" id="UP001251528">
    <property type="component" value="Unassembled WGS sequence"/>
</dbReference>
<evidence type="ECO:0000313" key="3">
    <source>
        <dbReference type="Proteomes" id="UP001251528"/>
    </source>
</evidence>
<feature type="domain" description="Alginate lyase 2" evidence="1">
    <location>
        <begin position="40"/>
        <end position="248"/>
    </location>
</feature>
<dbReference type="Pfam" id="PF08787">
    <property type="entry name" value="Alginate_lyase2"/>
    <property type="match status" value="1"/>
</dbReference>
<organism evidence="2 3">
    <name type="scientific">Conoideocrella luteorostrata</name>
    <dbReference type="NCBI Taxonomy" id="1105319"/>
    <lineage>
        <taxon>Eukaryota</taxon>
        <taxon>Fungi</taxon>
        <taxon>Dikarya</taxon>
        <taxon>Ascomycota</taxon>
        <taxon>Pezizomycotina</taxon>
        <taxon>Sordariomycetes</taxon>
        <taxon>Hypocreomycetidae</taxon>
        <taxon>Hypocreales</taxon>
        <taxon>Clavicipitaceae</taxon>
        <taxon>Conoideocrella</taxon>
    </lineage>
</organism>
<reference evidence="2" key="1">
    <citation type="submission" date="2023-06" db="EMBL/GenBank/DDBJ databases">
        <title>Conoideocrella luteorostrata (Hypocreales: Clavicipitaceae), a potential biocontrol fungus for elongate hemlock scale in United States Christmas tree production areas.</title>
        <authorList>
            <person name="Barrett H."/>
            <person name="Lovett B."/>
            <person name="Macias A.M."/>
            <person name="Stajich J.E."/>
            <person name="Kasson M.T."/>
        </authorList>
    </citation>
    <scope>NUCLEOTIDE SEQUENCE</scope>
    <source>
        <strain evidence="2">ARSEF 14590</strain>
    </source>
</reference>
<comment type="caution">
    <text evidence="2">The sequence shown here is derived from an EMBL/GenBank/DDBJ whole genome shotgun (WGS) entry which is preliminary data.</text>
</comment>
<evidence type="ECO:0000259" key="1">
    <source>
        <dbReference type="Pfam" id="PF08787"/>
    </source>
</evidence>
<proteinExistence type="predicted"/>
<dbReference type="SUPFAM" id="SSF49899">
    <property type="entry name" value="Concanavalin A-like lectins/glucanases"/>
    <property type="match status" value="1"/>
</dbReference>
<evidence type="ECO:0000313" key="2">
    <source>
        <dbReference type="EMBL" id="KAK2609164.1"/>
    </source>
</evidence>
<dbReference type="AlphaFoldDB" id="A0AAJ0CVF7"/>
<keyword evidence="3" id="KW-1185">Reference proteome</keyword>
<gene>
    <name evidence="2" type="ORF">QQS21_002246</name>
</gene>
<dbReference type="InterPro" id="IPR014895">
    <property type="entry name" value="Alginate_lyase_2"/>
</dbReference>
<dbReference type="InterPro" id="IPR013320">
    <property type="entry name" value="ConA-like_dom_sf"/>
</dbReference>
<dbReference type="EMBL" id="JASWJB010000026">
    <property type="protein sequence ID" value="KAK2609164.1"/>
    <property type="molecule type" value="Genomic_DNA"/>
</dbReference>
<sequence>MYFSLHTAGFAAITILINNAASIPTADSLSARAQCGSGDLDLSKWKLQLPTGKKDHPTEISTSDLCNGYSSEFFFMRGNALVMKVPAGQSEGKCVTTKNSHHCRTELREVKPISWDPNAKVNRLTGDLKVTKNDGEICIGQIHIDDSVSHKPVAELCYNSKGDLNMGVNTCRECSQKRTPIDHVTKGQRFTYEIRYEGNKLSVSINGKAFHELSTYDLKAPKSYFMAGNYNQKDVATEVEFYKIHTAHA</sequence>
<accession>A0AAJ0CVF7</accession>
<name>A0AAJ0CVF7_9HYPO</name>
<protein>
    <recommendedName>
        <fullName evidence="1">Alginate lyase 2 domain-containing protein</fullName>
    </recommendedName>
</protein>